<dbReference type="InterPro" id="IPR029020">
    <property type="entry name" value="Ammonium/urea_transptr"/>
</dbReference>
<name>A0ABU0D5E0_9BACI</name>
<gene>
    <name evidence="8" type="ORF">J2S14_002459</name>
</gene>
<protein>
    <submittedName>
        <fullName evidence="8">Urea transporter</fullName>
    </submittedName>
</protein>
<keyword evidence="4 7" id="KW-0812">Transmembrane</keyword>
<feature type="transmembrane region" description="Helical" evidence="7">
    <location>
        <begin position="102"/>
        <end position="121"/>
    </location>
</feature>
<dbReference type="Proteomes" id="UP001232343">
    <property type="component" value="Unassembled WGS sequence"/>
</dbReference>
<evidence type="ECO:0000256" key="5">
    <source>
        <dbReference type="ARBA" id="ARBA00022989"/>
    </source>
</evidence>
<comment type="subcellular location">
    <subcellularLocation>
        <location evidence="1">Cell membrane</location>
        <topology evidence="1">Multi-pass membrane protein</topology>
    </subcellularLocation>
</comment>
<evidence type="ECO:0000256" key="4">
    <source>
        <dbReference type="ARBA" id="ARBA00022692"/>
    </source>
</evidence>
<keyword evidence="3" id="KW-1003">Cell membrane</keyword>
<feature type="transmembrane region" description="Helical" evidence="7">
    <location>
        <begin position="234"/>
        <end position="255"/>
    </location>
</feature>
<evidence type="ECO:0000256" key="2">
    <source>
        <dbReference type="ARBA" id="ARBA00005914"/>
    </source>
</evidence>
<evidence type="ECO:0000313" key="8">
    <source>
        <dbReference type="EMBL" id="MDQ0343624.1"/>
    </source>
</evidence>
<sequence length="315" mass="34096">MQKNHRNSWKEGNIVQFLVVSMKGISQVILIENALTGIIILIAISCSSIVLGIITLLSSIIGTFIGKLGGASEAIIKQGLFGYNSVLTGIALTLFMSGPFHWIISLIGAAIAAIVTAAMMHMMKSIDLPVLTAPFIILTWFILLVTYKLKAINLSKELVPQDLSNWKLIIEGDINWVEGTFSGIGQIFFLDNTLSGILLFIAVFLAGWRIGLIAVIGNVVALLVSYWLEGEHLLIYTGLYGYNAILASLAVGAFFTNNKPFGHLLLSSILAAILSVPLTASVTTWLLPYGLPALTMPFVISTWIVLGARKILPRL</sequence>
<accession>A0ABU0D5E0</accession>
<feature type="transmembrane region" description="Helical" evidence="7">
    <location>
        <begin position="37"/>
        <end position="66"/>
    </location>
</feature>
<organism evidence="8 9">
    <name type="scientific">Lederbergia wuyishanensis</name>
    <dbReference type="NCBI Taxonomy" id="1347903"/>
    <lineage>
        <taxon>Bacteria</taxon>
        <taxon>Bacillati</taxon>
        <taxon>Bacillota</taxon>
        <taxon>Bacilli</taxon>
        <taxon>Bacillales</taxon>
        <taxon>Bacillaceae</taxon>
        <taxon>Lederbergia</taxon>
    </lineage>
</organism>
<dbReference type="Pfam" id="PF03253">
    <property type="entry name" value="UT"/>
    <property type="match status" value="1"/>
</dbReference>
<feature type="transmembrane region" description="Helical" evidence="7">
    <location>
        <begin position="12"/>
        <end position="31"/>
    </location>
</feature>
<keyword evidence="6 7" id="KW-0472">Membrane</keyword>
<comment type="similarity">
    <text evidence="2">Belongs to the urea transporter family.</text>
</comment>
<reference evidence="8 9" key="1">
    <citation type="submission" date="2023-07" db="EMBL/GenBank/DDBJ databases">
        <title>Genomic Encyclopedia of Type Strains, Phase IV (KMG-IV): sequencing the most valuable type-strain genomes for metagenomic binning, comparative biology and taxonomic classification.</title>
        <authorList>
            <person name="Goeker M."/>
        </authorList>
    </citation>
    <scope>NUCLEOTIDE SEQUENCE [LARGE SCALE GENOMIC DNA]</scope>
    <source>
        <strain evidence="8 9">DSM 27848</strain>
    </source>
</reference>
<feature type="transmembrane region" description="Helical" evidence="7">
    <location>
        <begin position="286"/>
        <end position="306"/>
    </location>
</feature>
<evidence type="ECO:0000256" key="3">
    <source>
        <dbReference type="ARBA" id="ARBA00022475"/>
    </source>
</evidence>
<dbReference type="PANTHER" id="PTHR10464">
    <property type="entry name" value="UREA TRANSPORTER"/>
    <property type="match status" value="1"/>
</dbReference>
<dbReference type="PIRSF" id="PIRSF016502">
    <property type="entry name" value="Urea_transporter"/>
    <property type="match status" value="1"/>
</dbReference>
<keyword evidence="5 7" id="KW-1133">Transmembrane helix</keyword>
<dbReference type="EMBL" id="JAUSUO010000006">
    <property type="protein sequence ID" value="MDQ0343624.1"/>
    <property type="molecule type" value="Genomic_DNA"/>
</dbReference>
<evidence type="ECO:0000256" key="6">
    <source>
        <dbReference type="ARBA" id="ARBA00023136"/>
    </source>
</evidence>
<dbReference type="Gene3D" id="1.10.3430.10">
    <property type="entry name" value="Ammonium transporter AmtB like domains"/>
    <property type="match status" value="1"/>
</dbReference>
<evidence type="ECO:0000256" key="7">
    <source>
        <dbReference type="SAM" id="Phobius"/>
    </source>
</evidence>
<evidence type="ECO:0000313" key="9">
    <source>
        <dbReference type="Proteomes" id="UP001232343"/>
    </source>
</evidence>
<comment type="caution">
    <text evidence="8">The sequence shown here is derived from an EMBL/GenBank/DDBJ whole genome shotgun (WGS) entry which is preliminary data.</text>
</comment>
<keyword evidence="9" id="KW-1185">Reference proteome</keyword>
<evidence type="ECO:0000256" key="1">
    <source>
        <dbReference type="ARBA" id="ARBA00004651"/>
    </source>
</evidence>
<feature type="transmembrane region" description="Helical" evidence="7">
    <location>
        <begin position="262"/>
        <end position="280"/>
    </location>
</feature>
<dbReference type="RefSeq" id="WP_244683360.1">
    <property type="nucleotide sequence ID" value="NZ_JALIRM010000017.1"/>
</dbReference>
<dbReference type="PANTHER" id="PTHR10464:SF4">
    <property type="entry name" value="UREA TRANSPORTER"/>
    <property type="match status" value="1"/>
</dbReference>
<proteinExistence type="inferred from homology"/>
<feature type="transmembrane region" description="Helical" evidence="7">
    <location>
        <begin position="128"/>
        <end position="147"/>
    </location>
</feature>
<dbReference type="InterPro" id="IPR004937">
    <property type="entry name" value="Urea_transporter"/>
</dbReference>